<dbReference type="PANTHER" id="PTHR32183">
    <property type="match status" value="1"/>
</dbReference>
<comment type="caution">
    <text evidence="5">The sequence shown here is derived from an EMBL/GenBank/DDBJ whole genome shotgun (WGS) entry which is preliminary data.</text>
</comment>
<dbReference type="SUPFAM" id="SSF53335">
    <property type="entry name" value="S-adenosyl-L-methionine-dependent methyltransferases"/>
    <property type="match status" value="1"/>
</dbReference>
<proteinExistence type="predicted"/>
<organism evidence="5 6">
    <name type="scientific">Flavobacterium amnicola</name>
    <dbReference type="NCBI Taxonomy" id="2506422"/>
    <lineage>
        <taxon>Bacteria</taxon>
        <taxon>Pseudomonadati</taxon>
        <taxon>Bacteroidota</taxon>
        <taxon>Flavobacteriia</taxon>
        <taxon>Flavobacteriales</taxon>
        <taxon>Flavobacteriaceae</taxon>
        <taxon>Flavobacterium</taxon>
    </lineage>
</organism>
<keyword evidence="1" id="KW-0597">Phosphoprotein</keyword>
<evidence type="ECO:0000256" key="1">
    <source>
        <dbReference type="ARBA" id="ARBA00022553"/>
    </source>
</evidence>
<dbReference type="GO" id="GO:0008757">
    <property type="term" value="F:S-adenosylmethionine-dependent methyltransferase activity"/>
    <property type="evidence" value="ECO:0007669"/>
    <property type="project" value="InterPro"/>
</dbReference>
<dbReference type="Gene3D" id="3.40.50.150">
    <property type="entry name" value="Vaccinia Virus protein VP39"/>
    <property type="match status" value="1"/>
</dbReference>
<dbReference type="Proteomes" id="UP000290283">
    <property type="component" value="Unassembled WGS sequence"/>
</dbReference>
<name>A0A4Q1K1A1_9FLAO</name>
<evidence type="ECO:0000313" key="6">
    <source>
        <dbReference type="Proteomes" id="UP000290283"/>
    </source>
</evidence>
<keyword evidence="6" id="KW-1185">Reference proteome</keyword>
<evidence type="ECO:0000313" key="5">
    <source>
        <dbReference type="EMBL" id="RXR17696.1"/>
    </source>
</evidence>
<keyword evidence="4" id="KW-0949">S-adenosyl-L-methionine</keyword>
<dbReference type="EMBL" id="SBKO01000004">
    <property type="protein sequence ID" value="RXR17696.1"/>
    <property type="molecule type" value="Genomic_DNA"/>
</dbReference>
<dbReference type="InterPro" id="IPR029063">
    <property type="entry name" value="SAM-dependent_MTases_sf"/>
</dbReference>
<sequence length="193" mass="22587">MKLNSNYWQIRYQTAEIGWDAGRITTPLKEYFDQIENKSIRILIPGCGNSYEFEYLLNNGFTNVFVLDYAEAPLENIKKRVPNCKDNQIIFADFFEHQGEYDLIIEQTFFCALDPELRVKYVEKMHSLLSKKGKLAGLLFQFPLTEVGPPFGGSKEEYIKLFSDTFEIKTLETAYNSIKPRQKNELFFIFTKK</sequence>
<dbReference type="GO" id="GO:0032259">
    <property type="term" value="P:methylation"/>
    <property type="evidence" value="ECO:0007669"/>
    <property type="project" value="UniProtKB-KW"/>
</dbReference>
<keyword evidence="3 5" id="KW-0808">Transferase</keyword>
<dbReference type="CDD" id="cd02440">
    <property type="entry name" value="AdoMet_MTases"/>
    <property type="match status" value="1"/>
</dbReference>
<dbReference type="PROSITE" id="PS51585">
    <property type="entry name" value="SAM_MT_TPMT"/>
    <property type="match status" value="1"/>
</dbReference>
<keyword evidence="2 5" id="KW-0489">Methyltransferase</keyword>
<dbReference type="InterPro" id="IPR008854">
    <property type="entry name" value="TPMT"/>
</dbReference>
<protein>
    <submittedName>
        <fullName evidence="5">Methyltransferase domain-containing protein</fullName>
    </submittedName>
</protein>
<dbReference type="PANTHER" id="PTHR32183:SF11">
    <property type="entry name" value="THIOL METHYLTRANSFERASE 2-RELATED"/>
    <property type="match status" value="1"/>
</dbReference>
<dbReference type="Pfam" id="PF05724">
    <property type="entry name" value="TPMT"/>
    <property type="match status" value="1"/>
</dbReference>
<dbReference type="RefSeq" id="WP_129436124.1">
    <property type="nucleotide sequence ID" value="NZ_SBKO01000004.1"/>
</dbReference>
<evidence type="ECO:0000256" key="3">
    <source>
        <dbReference type="ARBA" id="ARBA00022679"/>
    </source>
</evidence>
<dbReference type="OrthoDB" id="9778208at2"/>
<gene>
    <name evidence="5" type="ORF">EQG63_09405</name>
</gene>
<accession>A0A4Q1K1A1</accession>
<evidence type="ECO:0000256" key="4">
    <source>
        <dbReference type="ARBA" id="ARBA00022691"/>
    </source>
</evidence>
<dbReference type="AlphaFoldDB" id="A0A4Q1K1A1"/>
<evidence type="ECO:0000256" key="2">
    <source>
        <dbReference type="ARBA" id="ARBA00022603"/>
    </source>
</evidence>
<reference evidence="6" key="1">
    <citation type="submission" date="2019-01" db="EMBL/GenBank/DDBJ databases">
        <title>Cytophagaceae bacterium strain CAR-16.</title>
        <authorList>
            <person name="Chen W.-M."/>
        </authorList>
    </citation>
    <scope>NUCLEOTIDE SEQUENCE [LARGE SCALE GENOMIC DNA]</scope>
    <source>
        <strain evidence="6">LLJ-11</strain>
    </source>
</reference>